<evidence type="ECO:0000256" key="2">
    <source>
        <dbReference type="SAM" id="SignalP"/>
    </source>
</evidence>
<feature type="signal peptide" evidence="2">
    <location>
        <begin position="1"/>
        <end position="32"/>
    </location>
</feature>
<evidence type="ECO:0000256" key="1">
    <source>
        <dbReference type="SAM" id="MobiDB-lite"/>
    </source>
</evidence>
<accession>A0A918HJ22</accession>
<feature type="compositionally biased region" description="Low complexity" evidence="1">
    <location>
        <begin position="339"/>
        <end position="350"/>
    </location>
</feature>
<feature type="chain" id="PRO_5036965768" description="Secreted protein" evidence="2">
    <location>
        <begin position="33"/>
        <end position="363"/>
    </location>
</feature>
<protein>
    <recommendedName>
        <fullName evidence="5">Secreted protein</fullName>
    </recommendedName>
</protein>
<proteinExistence type="predicted"/>
<dbReference type="RefSeq" id="WP_189713863.1">
    <property type="nucleotide sequence ID" value="NZ_BMSA01000017.1"/>
</dbReference>
<dbReference type="Proteomes" id="UP000646776">
    <property type="component" value="Unassembled WGS sequence"/>
</dbReference>
<feature type="region of interest" description="Disordered" evidence="1">
    <location>
        <begin position="32"/>
        <end position="66"/>
    </location>
</feature>
<name>A0A918HJ22_9ACTN</name>
<feature type="region of interest" description="Disordered" evidence="1">
    <location>
        <begin position="130"/>
        <end position="149"/>
    </location>
</feature>
<keyword evidence="2" id="KW-0732">Signal</keyword>
<reference evidence="3" key="1">
    <citation type="journal article" date="2014" name="Int. J. Syst. Evol. Microbiol.">
        <title>Complete genome sequence of Corynebacterium casei LMG S-19264T (=DSM 44701T), isolated from a smear-ripened cheese.</title>
        <authorList>
            <consortium name="US DOE Joint Genome Institute (JGI-PGF)"/>
            <person name="Walter F."/>
            <person name="Albersmeier A."/>
            <person name="Kalinowski J."/>
            <person name="Ruckert C."/>
        </authorList>
    </citation>
    <scope>NUCLEOTIDE SEQUENCE</scope>
    <source>
        <strain evidence="3">JCM 4125</strain>
    </source>
</reference>
<comment type="caution">
    <text evidence="3">The sequence shown here is derived from an EMBL/GenBank/DDBJ whole genome shotgun (WGS) entry which is preliminary data.</text>
</comment>
<sequence length="363" mass="38169">MKNHIVRRAARMSVLSLVTAALAVGSATGALATDNREKGDESTGPQIVSPSEYAGEGGTDPQSMAPIDEVAPAQGASVQKLTDLLTETTGLELFQAPGVEKYEELGQTLTFSLGDGNYAHPLNITRPTVHNDVPSSVLSSDGDETSTTTLPDGSQLLTAVGADGIRVSTLSKDGQLTLWETPATTEQNVYSAETLARWARTVDEQGITAVWVVLLAVSRCPCLTPPQEGLSELCGEWLDEWALFEPQPTTVSHDGGRADRPRTRVPRDTLTGLSHAALPSTRASRAGGSVAVRPWMMTPSSRIVGGLVIEVCWAGHLGVWGRCQLAAVTASEIASASKPARSAARACSSSLPGVNSSLARKYP</sequence>
<organism evidence="3 4">
    <name type="scientific">Streptomyces phaeofaciens</name>
    <dbReference type="NCBI Taxonomy" id="68254"/>
    <lineage>
        <taxon>Bacteria</taxon>
        <taxon>Bacillati</taxon>
        <taxon>Actinomycetota</taxon>
        <taxon>Actinomycetes</taxon>
        <taxon>Kitasatosporales</taxon>
        <taxon>Streptomycetaceae</taxon>
        <taxon>Streptomyces</taxon>
    </lineage>
</organism>
<evidence type="ECO:0000313" key="4">
    <source>
        <dbReference type="Proteomes" id="UP000646776"/>
    </source>
</evidence>
<evidence type="ECO:0000313" key="3">
    <source>
        <dbReference type="EMBL" id="GGT68367.1"/>
    </source>
</evidence>
<feature type="region of interest" description="Disordered" evidence="1">
    <location>
        <begin position="339"/>
        <end position="363"/>
    </location>
</feature>
<evidence type="ECO:0008006" key="5">
    <source>
        <dbReference type="Google" id="ProtNLM"/>
    </source>
</evidence>
<dbReference type="EMBL" id="BMSA01000017">
    <property type="protein sequence ID" value="GGT68367.1"/>
    <property type="molecule type" value="Genomic_DNA"/>
</dbReference>
<dbReference type="AlphaFoldDB" id="A0A918HJ22"/>
<feature type="compositionally biased region" description="Polar residues" evidence="1">
    <location>
        <begin position="351"/>
        <end position="363"/>
    </location>
</feature>
<keyword evidence="4" id="KW-1185">Reference proteome</keyword>
<gene>
    <name evidence="3" type="ORF">GCM10010226_52700</name>
</gene>
<reference evidence="3" key="2">
    <citation type="submission" date="2020-09" db="EMBL/GenBank/DDBJ databases">
        <authorList>
            <person name="Sun Q."/>
            <person name="Ohkuma M."/>
        </authorList>
    </citation>
    <scope>NUCLEOTIDE SEQUENCE</scope>
    <source>
        <strain evidence="3">JCM 4125</strain>
    </source>
</reference>